<evidence type="ECO:0000313" key="4">
    <source>
        <dbReference type="EMBL" id="MFD2590659.1"/>
    </source>
</evidence>
<dbReference type="GO" id="GO:0004519">
    <property type="term" value="F:endonuclease activity"/>
    <property type="evidence" value="ECO:0007669"/>
    <property type="project" value="UniProtKB-KW"/>
</dbReference>
<keyword evidence="1" id="KW-1133">Transmembrane helix</keyword>
<dbReference type="EMBL" id="JBHULX010000004">
    <property type="protein sequence ID" value="MFD2590659.1"/>
    <property type="molecule type" value="Genomic_DNA"/>
</dbReference>
<dbReference type="PANTHER" id="PTHR13966">
    <property type="entry name" value="ENDONUCLEASE RELATED"/>
    <property type="match status" value="1"/>
</dbReference>
<dbReference type="SMART" id="SM00477">
    <property type="entry name" value="NUC"/>
    <property type="match status" value="1"/>
</dbReference>
<evidence type="ECO:0000313" key="5">
    <source>
        <dbReference type="Proteomes" id="UP001597459"/>
    </source>
</evidence>
<proteinExistence type="predicted"/>
<dbReference type="InterPro" id="IPR001604">
    <property type="entry name" value="Endo_G_ENPP1-like_dom"/>
</dbReference>
<protein>
    <submittedName>
        <fullName evidence="4">DNA/RNA non-specific endonuclease</fullName>
    </submittedName>
</protein>
<organism evidence="4 5">
    <name type="scientific">Aquimarina hainanensis</name>
    <dbReference type="NCBI Taxonomy" id="1578017"/>
    <lineage>
        <taxon>Bacteria</taxon>
        <taxon>Pseudomonadati</taxon>
        <taxon>Bacteroidota</taxon>
        <taxon>Flavobacteriia</taxon>
        <taxon>Flavobacteriales</taxon>
        <taxon>Flavobacteriaceae</taxon>
        <taxon>Aquimarina</taxon>
    </lineage>
</organism>
<feature type="transmembrane region" description="Helical" evidence="1">
    <location>
        <begin position="5"/>
        <end position="21"/>
    </location>
</feature>
<dbReference type="PANTHER" id="PTHR13966:SF5">
    <property type="entry name" value="ENDONUCLEASE G, MITOCHONDRIAL"/>
    <property type="match status" value="1"/>
</dbReference>
<name>A0ABW5N6S4_9FLAO</name>
<dbReference type="InterPro" id="IPR040255">
    <property type="entry name" value="Non-specific_endonuclease"/>
</dbReference>
<keyword evidence="4" id="KW-0378">Hydrolase</keyword>
<evidence type="ECO:0000259" key="2">
    <source>
        <dbReference type="SMART" id="SM00477"/>
    </source>
</evidence>
<dbReference type="RefSeq" id="WP_378257301.1">
    <property type="nucleotide sequence ID" value="NZ_JBHSJV010000001.1"/>
</dbReference>
<keyword evidence="4" id="KW-0540">Nuclease</keyword>
<dbReference type="SUPFAM" id="SSF54060">
    <property type="entry name" value="His-Me finger endonucleases"/>
    <property type="match status" value="1"/>
</dbReference>
<dbReference type="InterPro" id="IPR044925">
    <property type="entry name" value="His-Me_finger_sf"/>
</dbReference>
<evidence type="ECO:0000256" key="1">
    <source>
        <dbReference type="SAM" id="Phobius"/>
    </source>
</evidence>
<feature type="domain" description="DNA/RNA non-specific endonuclease/pyrophosphatase/phosphodiesterase" evidence="3">
    <location>
        <begin position="56"/>
        <end position="247"/>
    </location>
</feature>
<keyword evidence="1" id="KW-0812">Transmembrane</keyword>
<accession>A0ABW5N6S4</accession>
<dbReference type="Proteomes" id="UP001597459">
    <property type="component" value="Unassembled WGS sequence"/>
</dbReference>
<dbReference type="Pfam" id="PF01223">
    <property type="entry name" value="Endonuclease_NS"/>
    <property type="match status" value="1"/>
</dbReference>
<keyword evidence="5" id="KW-1185">Reference proteome</keyword>
<dbReference type="Gene3D" id="3.40.570.10">
    <property type="entry name" value="Extracellular Endonuclease, subunit A"/>
    <property type="match status" value="1"/>
</dbReference>
<keyword evidence="4" id="KW-0255">Endonuclease</keyword>
<feature type="domain" description="ENPP1-3/EXOG-like endonuclease/phosphodiesterase" evidence="2">
    <location>
        <begin position="57"/>
        <end position="247"/>
    </location>
</feature>
<evidence type="ECO:0000259" key="3">
    <source>
        <dbReference type="SMART" id="SM00892"/>
    </source>
</evidence>
<dbReference type="InterPro" id="IPR044929">
    <property type="entry name" value="DNA/RNA_non-sp_Endonuclease_sf"/>
</dbReference>
<gene>
    <name evidence="4" type="ORF">ACFSTE_07415</name>
</gene>
<keyword evidence="1" id="KW-0472">Membrane</keyword>
<dbReference type="InterPro" id="IPR020821">
    <property type="entry name" value="ENPP1-3/EXOG-like_nuc-like"/>
</dbReference>
<dbReference type="SMART" id="SM00892">
    <property type="entry name" value="Endonuclease_NS"/>
    <property type="match status" value="1"/>
</dbReference>
<comment type="caution">
    <text evidence="4">The sequence shown here is derived from an EMBL/GenBank/DDBJ whole genome shotgun (WGS) entry which is preliminary data.</text>
</comment>
<reference evidence="5" key="1">
    <citation type="journal article" date="2019" name="Int. J. Syst. Evol. Microbiol.">
        <title>The Global Catalogue of Microorganisms (GCM) 10K type strain sequencing project: providing services to taxonomists for standard genome sequencing and annotation.</title>
        <authorList>
            <consortium name="The Broad Institute Genomics Platform"/>
            <consortium name="The Broad Institute Genome Sequencing Center for Infectious Disease"/>
            <person name="Wu L."/>
            <person name="Ma J."/>
        </authorList>
    </citation>
    <scope>NUCLEOTIDE SEQUENCE [LARGE SCALE GENOMIC DNA]</scope>
    <source>
        <strain evidence="5">KCTC 42423</strain>
    </source>
</reference>
<sequence>MSRKYIYPILIILVTIGFYYLEGSIEGNTKGDTKNEEKQHSSFYYLPTSTTDKIIVHDYYTLSYSETHEQAEWVAYELKKEHLSRKEFKRPYFIEDRKVKSMSADWKNYKNSGYDKGHLCPAADRKFSYKAFEETFLTSNITPQNSSFNAGIWNDLEQQVRYWARRYDGVYVVTGGVLTKGLPSIGYEAVSVPEYFYKVIMDTDKSKMIGLLLPAKDSNKKLKEFVVPVDQIERMTGIDFFKSLEDHVEDKLERANNAAQWKF</sequence>